<proteinExistence type="predicted"/>
<keyword evidence="4" id="KW-0378">Hydrolase</keyword>
<protein>
    <recommendedName>
        <fullName evidence="8">NodB homology domain-containing protein</fullName>
    </recommendedName>
</protein>
<accession>A0ABR3WST6</accession>
<comment type="cofactor">
    <cofactor evidence="1">
        <name>Co(2+)</name>
        <dbReference type="ChEBI" id="CHEBI:48828"/>
    </cofactor>
</comment>
<evidence type="ECO:0000256" key="7">
    <source>
        <dbReference type="SAM" id="SignalP"/>
    </source>
</evidence>
<comment type="caution">
    <text evidence="9">The sequence shown here is derived from an EMBL/GenBank/DDBJ whole genome shotgun (WGS) entry which is preliminary data.</text>
</comment>
<evidence type="ECO:0000256" key="4">
    <source>
        <dbReference type="ARBA" id="ARBA00022801"/>
    </source>
</evidence>
<keyword evidence="5" id="KW-0119">Carbohydrate metabolism</keyword>
<dbReference type="SUPFAM" id="SSF88713">
    <property type="entry name" value="Glycoside hydrolase/deacetylase"/>
    <property type="match status" value="1"/>
</dbReference>
<keyword evidence="2" id="KW-0479">Metal-binding</keyword>
<keyword evidence="6" id="KW-0170">Cobalt</keyword>
<keyword evidence="10" id="KW-1185">Reference proteome</keyword>
<evidence type="ECO:0000256" key="3">
    <source>
        <dbReference type="ARBA" id="ARBA00022729"/>
    </source>
</evidence>
<keyword evidence="3 7" id="KW-0732">Signal</keyword>
<dbReference type="PROSITE" id="PS51677">
    <property type="entry name" value="NODB"/>
    <property type="match status" value="1"/>
</dbReference>
<dbReference type="Gene3D" id="3.20.20.370">
    <property type="entry name" value="Glycoside hydrolase/deacetylase"/>
    <property type="match status" value="1"/>
</dbReference>
<sequence>MNLVRIAALLTWAFSSLSLANPVPDCQNQTLAKRSPVPFGVYLDRCSIPGTIALTFDDGPHVFTSKVLDILRSRGARATFFVNGQSAGNIYANAGIVQRAMAEGHQLGSHTWGHASLVGLDYNGIVDQMLALESAFVQLVGRIPTYMRPPFLAVDGVMLSAMAQLGYHVIGASIDTKDYENDNPAAIQNSLVKFRNELNAGGTIALAHDVRQWTVDVLVQAMVDEVAARGLRMVPVGECLGDPADLWYRNPR</sequence>
<feature type="signal peptide" evidence="7">
    <location>
        <begin position="1"/>
        <end position="20"/>
    </location>
</feature>
<organism evidence="9 10">
    <name type="scientific">Paecilomyces lecythidis</name>
    <dbReference type="NCBI Taxonomy" id="3004212"/>
    <lineage>
        <taxon>Eukaryota</taxon>
        <taxon>Fungi</taxon>
        <taxon>Dikarya</taxon>
        <taxon>Ascomycota</taxon>
        <taxon>Pezizomycotina</taxon>
        <taxon>Eurotiomycetes</taxon>
        <taxon>Eurotiomycetidae</taxon>
        <taxon>Eurotiales</taxon>
        <taxon>Thermoascaceae</taxon>
        <taxon>Paecilomyces</taxon>
    </lineage>
</organism>
<evidence type="ECO:0000256" key="2">
    <source>
        <dbReference type="ARBA" id="ARBA00022723"/>
    </source>
</evidence>
<dbReference type="InterPro" id="IPR002509">
    <property type="entry name" value="NODB_dom"/>
</dbReference>
<dbReference type="Proteomes" id="UP001583193">
    <property type="component" value="Unassembled WGS sequence"/>
</dbReference>
<dbReference type="PANTHER" id="PTHR46471">
    <property type="entry name" value="CHITIN DEACETYLASE"/>
    <property type="match status" value="1"/>
</dbReference>
<dbReference type="PANTHER" id="PTHR46471:SF2">
    <property type="entry name" value="CHITIN DEACETYLASE-RELATED"/>
    <property type="match status" value="1"/>
</dbReference>
<evidence type="ECO:0000256" key="5">
    <source>
        <dbReference type="ARBA" id="ARBA00023277"/>
    </source>
</evidence>
<gene>
    <name evidence="9" type="ORF">Plec18167_008953</name>
</gene>
<reference evidence="9 10" key="1">
    <citation type="journal article" date="2024" name="IMA Fungus">
        <title>IMA Genome - F19 : A genome assembly and annotation guide to empower mycologists, including annotated draft genome sequences of Ceratocystis pirilliformis, Diaporthe australafricana, Fusarium ophioides, Paecilomyces lecythidis, and Sporothrix stenoceras.</title>
        <authorList>
            <person name="Aylward J."/>
            <person name="Wilson A.M."/>
            <person name="Visagie C.M."/>
            <person name="Spraker J."/>
            <person name="Barnes I."/>
            <person name="Buitendag C."/>
            <person name="Ceriani C."/>
            <person name="Del Mar Angel L."/>
            <person name="du Plessis D."/>
            <person name="Fuchs T."/>
            <person name="Gasser K."/>
            <person name="Kramer D."/>
            <person name="Li W."/>
            <person name="Munsamy K."/>
            <person name="Piso A."/>
            <person name="Price J.L."/>
            <person name="Sonnekus B."/>
            <person name="Thomas C."/>
            <person name="van der Nest A."/>
            <person name="van Dijk A."/>
            <person name="van Heerden A."/>
            <person name="van Vuuren N."/>
            <person name="Yilmaz N."/>
            <person name="Duong T.A."/>
            <person name="van der Merwe N.A."/>
            <person name="Wingfield M.J."/>
            <person name="Wingfield B.D."/>
        </authorList>
    </citation>
    <scope>NUCLEOTIDE SEQUENCE [LARGE SCALE GENOMIC DNA]</scope>
    <source>
        <strain evidence="9 10">CMW 18167</strain>
    </source>
</reference>
<evidence type="ECO:0000256" key="1">
    <source>
        <dbReference type="ARBA" id="ARBA00001941"/>
    </source>
</evidence>
<evidence type="ECO:0000259" key="8">
    <source>
        <dbReference type="PROSITE" id="PS51677"/>
    </source>
</evidence>
<evidence type="ECO:0000313" key="9">
    <source>
        <dbReference type="EMBL" id="KAL1866623.1"/>
    </source>
</evidence>
<dbReference type="EMBL" id="JAVDPF010000049">
    <property type="protein sequence ID" value="KAL1866623.1"/>
    <property type="molecule type" value="Genomic_DNA"/>
</dbReference>
<evidence type="ECO:0000256" key="6">
    <source>
        <dbReference type="ARBA" id="ARBA00023285"/>
    </source>
</evidence>
<feature type="chain" id="PRO_5046734932" description="NodB homology domain-containing protein" evidence="7">
    <location>
        <begin position="21"/>
        <end position="252"/>
    </location>
</feature>
<dbReference type="InterPro" id="IPR011330">
    <property type="entry name" value="Glyco_hydro/deAcase_b/a-brl"/>
</dbReference>
<dbReference type="Pfam" id="PF01522">
    <property type="entry name" value="Polysacc_deac_1"/>
    <property type="match status" value="1"/>
</dbReference>
<feature type="domain" description="NodB homology" evidence="8">
    <location>
        <begin position="50"/>
        <end position="234"/>
    </location>
</feature>
<name>A0ABR3WST6_9EURO</name>
<dbReference type="CDD" id="cd10951">
    <property type="entry name" value="CE4_ClCDA_like"/>
    <property type="match status" value="1"/>
</dbReference>
<evidence type="ECO:0000313" key="10">
    <source>
        <dbReference type="Proteomes" id="UP001583193"/>
    </source>
</evidence>